<dbReference type="PANTHER" id="PTHR42923:SF17">
    <property type="entry name" value="AMINE OXIDASE DOMAIN-CONTAINING PROTEIN"/>
    <property type="match status" value="1"/>
</dbReference>
<dbReference type="PANTHER" id="PTHR42923">
    <property type="entry name" value="PROTOPORPHYRINOGEN OXIDASE"/>
    <property type="match status" value="1"/>
</dbReference>
<evidence type="ECO:0008006" key="3">
    <source>
        <dbReference type="Google" id="ProtNLM"/>
    </source>
</evidence>
<comment type="caution">
    <text evidence="1">The sequence shown here is derived from an EMBL/GenBank/DDBJ whole genome shotgun (WGS) entry which is preliminary data.</text>
</comment>
<dbReference type="GO" id="GO:0016491">
    <property type="term" value="F:oxidoreductase activity"/>
    <property type="evidence" value="ECO:0007669"/>
    <property type="project" value="TreeGrafter"/>
</dbReference>
<dbReference type="Gene3D" id="1.10.405.20">
    <property type="match status" value="1"/>
</dbReference>
<dbReference type="Gene3D" id="3.50.50.60">
    <property type="entry name" value="FAD/NAD(P)-binding domain"/>
    <property type="match status" value="1"/>
</dbReference>
<dbReference type="InterPro" id="IPR050464">
    <property type="entry name" value="Zeta_carotene_desat/Oxidored"/>
</dbReference>
<dbReference type="SUPFAM" id="SSF51905">
    <property type="entry name" value="FAD/NAD(P)-binding domain"/>
    <property type="match status" value="1"/>
</dbReference>
<reference evidence="1 2" key="1">
    <citation type="submission" date="2019-02" db="EMBL/GenBank/DDBJ databases">
        <title>Genome sequencing of the rare red list fungi Bondarzewia mesenterica.</title>
        <authorList>
            <person name="Buettner E."/>
            <person name="Kellner H."/>
        </authorList>
    </citation>
    <scope>NUCLEOTIDE SEQUENCE [LARGE SCALE GENOMIC DNA]</scope>
    <source>
        <strain evidence="1 2">DSM 108281</strain>
    </source>
</reference>
<gene>
    <name evidence="1" type="ORF">EW146_g8150</name>
</gene>
<name>A0A4S4LII0_9AGAM</name>
<evidence type="ECO:0000313" key="2">
    <source>
        <dbReference type="Proteomes" id="UP000310158"/>
    </source>
</evidence>
<organism evidence="1 2">
    <name type="scientific">Bondarzewia mesenterica</name>
    <dbReference type="NCBI Taxonomy" id="1095465"/>
    <lineage>
        <taxon>Eukaryota</taxon>
        <taxon>Fungi</taxon>
        <taxon>Dikarya</taxon>
        <taxon>Basidiomycota</taxon>
        <taxon>Agaricomycotina</taxon>
        <taxon>Agaricomycetes</taxon>
        <taxon>Russulales</taxon>
        <taxon>Bondarzewiaceae</taxon>
        <taxon>Bondarzewia</taxon>
    </lineage>
</organism>
<keyword evidence="2" id="KW-1185">Reference proteome</keyword>
<dbReference type="EMBL" id="SGPL01000531">
    <property type="protein sequence ID" value="THH11128.1"/>
    <property type="molecule type" value="Genomic_DNA"/>
</dbReference>
<dbReference type="Pfam" id="PF13450">
    <property type="entry name" value="NAD_binding_8"/>
    <property type="match status" value="1"/>
</dbReference>
<accession>A0A4S4LII0</accession>
<sequence>MRIAVVGSGVSGLAATWLLNEHSDHDVHIYESDSRAGGHANTVKVESPDKEPADVDSGFIVFNPTSYPNFLRFLHSHPAIEILPTKMTFSVSRDGGAFEWAGKNLSTIFCHPRRLLDPAMWRLLYDVLRFNVCCRRLLVDTDNNVELSIGEYLEREGYSQSFIDNYLIYVQPMTAAVWSTPPDVCALDFPARTLIRFMHNHHLLQITGKPSWLTIKGGSMKYVNAIISSLPENALRLSSSVVSVTSTPYPDADDRFLLTLQTLSGLTENYDHVIFACHSDDTLKIMSAVYAAQQISMVVLELLDDIRTYWMNELQHLSLEVHGPLFATLNPPTPPSPSKISSIHQYSHPVLDARAVRLQSDILAIQGTRGISYAGAWLKYGFHEDGFASGLRAAEPLLRRDGQEGLAFEIADANREGAEEIAWIAGVFDWLERSGAKERIALALGALLGLIRMVLSVIFDLRDVKGEARVEAPVNGKTVKGDVKPFRFSGTRDVM</sequence>
<dbReference type="InterPro" id="IPR036188">
    <property type="entry name" value="FAD/NAD-bd_sf"/>
</dbReference>
<dbReference type="OrthoDB" id="5977668at2759"/>
<dbReference type="AlphaFoldDB" id="A0A4S4LII0"/>
<evidence type="ECO:0000313" key="1">
    <source>
        <dbReference type="EMBL" id="THH11128.1"/>
    </source>
</evidence>
<dbReference type="FunFam" id="1.10.405.20:FF:000001">
    <property type="entry name" value="Amine oxidase"/>
    <property type="match status" value="1"/>
</dbReference>
<protein>
    <recommendedName>
        <fullName evidence="3">Amine oxidase domain-containing protein</fullName>
    </recommendedName>
</protein>
<proteinExistence type="predicted"/>
<dbReference type="Proteomes" id="UP000310158">
    <property type="component" value="Unassembled WGS sequence"/>
</dbReference>